<reference evidence="1" key="1">
    <citation type="submission" date="2021-02" db="EMBL/GenBank/DDBJ databases">
        <authorList>
            <person name="Nowell W R."/>
        </authorList>
    </citation>
    <scope>NUCLEOTIDE SEQUENCE</scope>
</reference>
<keyword evidence="8" id="KW-1185">Reference proteome</keyword>
<dbReference type="Proteomes" id="UP000663864">
    <property type="component" value="Unassembled WGS sequence"/>
</dbReference>
<dbReference type="Proteomes" id="UP000663836">
    <property type="component" value="Unassembled WGS sequence"/>
</dbReference>
<dbReference type="EMBL" id="CAJNOH010001774">
    <property type="protein sequence ID" value="CAF1249297.1"/>
    <property type="molecule type" value="Genomic_DNA"/>
</dbReference>
<dbReference type="Proteomes" id="UP000663854">
    <property type="component" value="Unassembled WGS sequence"/>
</dbReference>
<dbReference type="EMBL" id="CAJNOL010002783">
    <property type="protein sequence ID" value="CAF1528817.1"/>
    <property type="molecule type" value="Genomic_DNA"/>
</dbReference>
<evidence type="ECO:0000313" key="1">
    <source>
        <dbReference type="EMBL" id="CAF1220393.1"/>
    </source>
</evidence>
<dbReference type="EMBL" id="CAJNOH010001750">
    <property type="protein sequence ID" value="CAF1247048.1"/>
    <property type="molecule type" value="Genomic_DNA"/>
</dbReference>
<evidence type="ECO:0000313" key="6">
    <source>
        <dbReference type="EMBL" id="CAF4091558.1"/>
    </source>
</evidence>
<protein>
    <submittedName>
        <fullName evidence="1">Uncharacterized protein</fullName>
    </submittedName>
</protein>
<evidence type="ECO:0000313" key="8">
    <source>
        <dbReference type="Proteomes" id="UP000663870"/>
    </source>
</evidence>
<accession>A0A814XTK6</accession>
<evidence type="ECO:0000313" key="2">
    <source>
        <dbReference type="EMBL" id="CAF1247048.1"/>
    </source>
</evidence>
<dbReference type="EMBL" id="CAJNOL010002813">
    <property type="protein sequence ID" value="CAF1531038.1"/>
    <property type="molecule type" value="Genomic_DNA"/>
</dbReference>
<name>A0A814XTK6_9BILA</name>
<evidence type="ECO:0000313" key="5">
    <source>
        <dbReference type="EMBL" id="CAF1531038.1"/>
    </source>
</evidence>
<proteinExistence type="predicted"/>
<dbReference type="AlphaFoldDB" id="A0A814XTK6"/>
<evidence type="ECO:0000313" key="3">
    <source>
        <dbReference type="EMBL" id="CAF1249297.1"/>
    </source>
</evidence>
<gene>
    <name evidence="6" type="ORF">JBS370_LOCUS31267</name>
    <name evidence="4" type="ORF">JXQ802_LOCUS42080</name>
    <name evidence="5" type="ORF">JXQ802_LOCUS42240</name>
    <name evidence="2" type="ORF">PYM288_LOCUS27181</name>
    <name evidence="3" type="ORF">PYM288_LOCUS27296</name>
    <name evidence="1" type="ORF">ZHD862_LOCUS23838</name>
</gene>
<dbReference type="Proteomes" id="UP000663870">
    <property type="component" value="Unassembled WGS sequence"/>
</dbReference>
<evidence type="ECO:0000313" key="7">
    <source>
        <dbReference type="Proteomes" id="UP000663864"/>
    </source>
</evidence>
<dbReference type="EMBL" id="CAJOBD010007623">
    <property type="protein sequence ID" value="CAF4091558.1"/>
    <property type="molecule type" value="Genomic_DNA"/>
</dbReference>
<dbReference type="EMBL" id="CAJNOT010001577">
    <property type="protein sequence ID" value="CAF1220393.1"/>
    <property type="molecule type" value="Genomic_DNA"/>
</dbReference>
<evidence type="ECO:0000313" key="4">
    <source>
        <dbReference type="EMBL" id="CAF1528817.1"/>
    </source>
</evidence>
<sequence length="114" mass="13485">MENKRRQSANLAELKDDENASYSVIEYSHLTSLDISHVHEDYVVQFLLETKTYLPRLTELKVNYDHLEIVTMNFTRDATRLNCSKVKQLIVINPKLYSKEFYQYFPSFVNSIQC</sequence>
<comment type="caution">
    <text evidence="1">The sequence shown here is derived from an EMBL/GenBank/DDBJ whole genome shotgun (WGS) entry which is preliminary data.</text>
</comment>
<organism evidence="1 7">
    <name type="scientific">Rotaria sordida</name>
    <dbReference type="NCBI Taxonomy" id="392033"/>
    <lineage>
        <taxon>Eukaryota</taxon>
        <taxon>Metazoa</taxon>
        <taxon>Spiralia</taxon>
        <taxon>Gnathifera</taxon>
        <taxon>Rotifera</taxon>
        <taxon>Eurotatoria</taxon>
        <taxon>Bdelloidea</taxon>
        <taxon>Philodinida</taxon>
        <taxon>Philodinidae</taxon>
        <taxon>Rotaria</taxon>
    </lineage>
</organism>